<organism evidence="1 2">
    <name type="scientific">[Myrmecia] bisecta</name>
    <dbReference type="NCBI Taxonomy" id="41462"/>
    <lineage>
        <taxon>Eukaryota</taxon>
        <taxon>Viridiplantae</taxon>
        <taxon>Chlorophyta</taxon>
        <taxon>core chlorophytes</taxon>
        <taxon>Trebouxiophyceae</taxon>
        <taxon>Trebouxiales</taxon>
        <taxon>Trebouxiaceae</taxon>
        <taxon>Myrmecia</taxon>
    </lineage>
</organism>
<sequence>MQSWQRFPLLQKVRFMDIFHGRDPHCNPGRREFGFLKTLSQAMCDIYDGERDRQVKVHPLIRSFIGAQLFDNQEAPIDWFPECGRQQPDGAVLDQNPFASYAALLSEVKNEFGKTPYPPDLQGNIYYFKFWSVGL</sequence>
<name>A0AAW1R962_9CHLO</name>
<protein>
    <submittedName>
        <fullName evidence="1">Uncharacterized protein</fullName>
    </submittedName>
</protein>
<dbReference type="EMBL" id="JALJOR010000001">
    <property type="protein sequence ID" value="KAK9830179.1"/>
    <property type="molecule type" value="Genomic_DNA"/>
</dbReference>
<evidence type="ECO:0000313" key="2">
    <source>
        <dbReference type="Proteomes" id="UP001489004"/>
    </source>
</evidence>
<reference evidence="1 2" key="1">
    <citation type="journal article" date="2024" name="Nat. Commun.">
        <title>Phylogenomics reveals the evolutionary origins of lichenization in chlorophyte algae.</title>
        <authorList>
            <person name="Puginier C."/>
            <person name="Libourel C."/>
            <person name="Otte J."/>
            <person name="Skaloud P."/>
            <person name="Haon M."/>
            <person name="Grisel S."/>
            <person name="Petersen M."/>
            <person name="Berrin J.G."/>
            <person name="Delaux P.M."/>
            <person name="Dal Grande F."/>
            <person name="Keller J."/>
        </authorList>
    </citation>
    <scope>NUCLEOTIDE SEQUENCE [LARGE SCALE GENOMIC DNA]</scope>
    <source>
        <strain evidence="1 2">SAG 2043</strain>
    </source>
</reference>
<evidence type="ECO:0000313" key="1">
    <source>
        <dbReference type="EMBL" id="KAK9830179.1"/>
    </source>
</evidence>
<dbReference type="Proteomes" id="UP001489004">
    <property type="component" value="Unassembled WGS sequence"/>
</dbReference>
<comment type="caution">
    <text evidence="1">The sequence shown here is derived from an EMBL/GenBank/DDBJ whole genome shotgun (WGS) entry which is preliminary data.</text>
</comment>
<dbReference type="AlphaFoldDB" id="A0AAW1R962"/>
<gene>
    <name evidence="1" type="ORF">WJX72_010157</name>
</gene>
<keyword evidence="2" id="KW-1185">Reference proteome</keyword>
<proteinExistence type="predicted"/>
<accession>A0AAW1R962</accession>